<keyword evidence="7" id="KW-0812">Transmembrane</keyword>
<dbReference type="EMBL" id="JBHLTG010000014">
    <property type="protein sequence ID" value="MFC0682515.1"/>
    <property type="molecule type" value="Genomic_DNA"/>
</dbReference>
<dbReference type="EC" id="2.7.11.1" evidence="9"/>
<dbReference type="InterPro" id="IPR008271">
    <property type="entry name" value="Ser/Thr_kinase_AS"/>
</dbReference>
<feature type="domain" description="Protein kinase" evidence="8">
    <location>
        <begin position="23"/>
        <end position="293"/>
    </location>
</feature>
<dbReference type="InterPro" id="IPR000719">
    <property type="entry name" value="Prot_kinase_dom"/>
</dbReference>
<keyword evidence="2 5" id="KW-0547">Nucleotide-binding</keyword>
<dbReference type="SUPFAM" id="SSF56112">
    <property type="entry name" value="Protein kinase-like (PK-like)"/>
    <property type="match status" value="1"/>
</dbReference>
<evidence type="ECO:0000256" key="2">
    <source>
        <dbReference type="ARBA" id="ARBA00022741"/>
    </source>
</evidence>
<sequence length="445" mass="46784">MTVDTGEAKLAHDEEGSILGNRYRIDGEIGRGGMSVVYRAEDSYLGRTVALKVFRRELADADDVRRQKEEMQVIARLNHPSLVTLYDAVADENGEAFLVLEHVDGPNLREVLFRGPLESRAAAMLGADIAEALAYIHGCGVVHRDVKPGNILVPDRTGEETGPRAKLADFGIARLVDGTRITSTGSVLGTASYLSPEQAAGEPITPASDIYSFGLVLLECLTGQRAFEGSGIEAAAARLIRDPAIPQDLGQTWCELLTEMTKRVAASRPDAREVAQRLRDIVAGREVGADPTLRLPPVQPPGGLDGGSMTGTDVTGAAPRRIESITGSSQILPAAVGAPPLATAPGFSTAPGSTLAPSTSQTIQAAPDQVVQTAPTHVAATPRRRRGTALLVAIVVLLLAAGAAVWIAVAANTPEPQPPAPAVDYPSVEGDLGRHLEQLQESVKP</sequence>
<keyword evidence="7" id="KW-0472">Membrane</keyword>
<evidence type="ECO:0000256" key="7">
    <source>
        <dbReference type="SAM" id="Phobius"/>
    </source>
</evidence>
<feature type="compositionally biased region" description="Basic and acidic residues" evidence="6">
    <location>
        <begin position="431"/>
        <end position="445"/>
    </location>
</feature>
<evidence type="ECO:0000313" key="10">
    <source>
        <dbReference type="Proteomes" id="UP001589896"/>
    </source>
</evidence>
<dbReference type="SMART" id="SM00220">
    <property type="entry name" value="S_TKc"/>
    <property type="match status" value="1"/>
</dbReference>
<dbReference type="Gene3D" id="1.10.510.10">
    <property type="entry name" value="Transferase(Phosphotransferase) domain 1"/>
    <property type="match status" value="1"/>
</dbReference>
<dbReference type="PANTHER" id="PTHR43289">
    <property type="entry name" value="MITOGEN-ACTIVATED PROTEIN KINASE KINASE KINASE 20-RELATED"/>
    <property type="match status" value="1"/>
</dbReference>
<accession>A0ABV6RZV5</accession>
<organism evidence="9 10">
    <name type="scientific">Lysobacter korlensis</name>
    <dbReference type="NCBI Taxonomy" id="553636"/>
    <lineage>
        <taxon>Bacteria</taxon>
        <taxon>Pseudomonadati</taxon>
        <taxon>Pseudomonadota</taxon>
        <taxon>Gammaproteobacteria</taxon>
        <taxon>Lysobacterales</taxon>
        <taxon>Lysobacteraceae</taxon>
        <taxon>Lysobacter</taxon>
    </lineage>
</organism>
<comment type="caution">
    <text evidence="9">The sequence shown here is derived from an EMBL/GenBank/DDBJ whole genome shotgun (WGS) entry which is preliminary data.</text>
</comment>
<dbReference type="Proteomes" id="UP001589896">
    <property type="component" value="Unassembled WGS sequence"/>
</dbReference>
<dbReference type="PROSITE" id="PS00107">
    <property type="entry name" value="PROTEIN_KINASE_ATP"/>
    <property type="match status" value="1"/>
</dbReference>
<evidence type="ECO:0000256" key="4">
    <source>
        <dbReference type="ARBA" id="ARBA00022840"/>
    </source>
</evidence>
<keyword evidence="1 9" id="KW-0808">Transferase</keyword>
<name>A0ABV6RZV5_9GAMM</name>
<protein>
    <submittedName>
        <fullName evidence="9">Serine/threonine-protein kinase</fullName>
        <ecNumber evidence="9">2.7.11.1</ecNumber>
    </submittedName>
</protein>
<evidence type="ECO:0000256" key="3">
    <source>
        <dbReference type="ARBA" id="ARBA00022777"/>
    </source>
</evidence>
<evidence type="ECO:0000256" key="1">
    <source>
        <dbReference type="ARBA" id="ARBA00022679"/>
    </source>
</evidence>
<evidence type="ECO:0000259" key="8">
    <source>
        <dbReference type="PROSITE" id="PS50011"/>
    </source>
</evidence>
<evidence type="ECO:0000256" key="5">
    <source>
        <dbReference type="PROSITE-ProRule" id="PRU10141"/>
    </source>
</evidence>
<keyword evidence="10" id="KW-1185">Reference proteome</keyword>
<reference evidence="9 10" key="1">
    <citation type="submission" date="2024-09" db="EMBL/GenBank/DDBJ databases">
        <authorList>
            <person name="Sun Q."/>
            <person name="Mori K."/>
        </authorList>
    </citation>
    <scope>NUCLEOTIDE SEQUENCE [LARGE SCALE GENOMIC DNA]</scope>
    <source>
        <strain evidence="9 10">KCTC 23076</strain>
    </source>
</reference>
<dbReference type="GO" id="GO:0004674">
    <property type="term" value="F:protein serine/threonine kinase activity"/>
    <property type="evidence" value="ECO:0007669"/>
    <property type="project" value="UniProtKB-EC"/>
</dbReference>
<dbReference type="Pfam" id="PF00069">
    <property type="entry name" value="Pkinase"/>
    <property type="match status" value="1"/>
</dbReference>
<keyword evidence="4 5" id="KW-0067">ATP-binding</keyword>
<keyword evidence="3 9" id="KW-0418">Kinase</keyword>
<dbReference type="PROSITE" id="PS00108">
    <property type="entry name" value="PROTEIN_KINASE_ST"/>
    <property type="match status" value="1"/>
</dbReference>
<feature type="binding site" evidence="5">
    <location>
        <position position="52"/>
    </location>
    <ligand>
        <name>ATP</name>
        <dbReference type="ChEBI" id="CHEBI:30616"/>
    </ligand>
</feature>
<dbReference type="CDD" id="cd14014">
    <property type="entry name" value="STKc_PknB_like"/>
    <property type="match status" value="1"/>
</dbReference>
<dbReference type="InterPro" id="IPR011009">
    <property type="entry name" value="Kinase-like_dom_sf"/>
</dbReference>
<dbReference type="InterPro" id="IPR017441">
    <property type="entry name" value="Protein_kinase_ATP_BS"/>
</dbReference>
<feature type="region of interest" description="Disordered" evidence="6">
    <location>
        <begin position="415"/>
        <end position="445"/>
    </location>
</feature>
<evidence type="ECO:0000256" key="6">
    <source>
        <dbReference type="SAM" id="MobiDB-lite"/>
    </source>
</evidence>
<keyword evidence="7" id="KW-1133">Transmembrane helix</keyword>
<gene>
    <name evidence="9" type="ORF">ACFFGH_32190</name>
</gene>
<proteinExistence type="predicted"/>
<dbReference type="Gene3D" id="3.30.200.20">
    <property type="entry name" value="Phosphorylase Kinase, domain 1"/>
    <property type="match status" value="1"/>
</dbReference>
<feature type="transmembrane region" description="Helical" evidence="7">
    <location>
        <begin position="389"/>
        <end position="409"/>
    </location>
</feature>
<evidence type="ECO:0000313" key="9">
    <source>
        <dbReference type="EMBL" id="MFC0682515.1"/>
    </source>
</evidence>
<dbReference type="PROSITE" id="PS50011">
    <property type="entry name" value="PROTEIN_KINASE_DOM"/>
    <property type="match status" value="1"/>
</dbReference>
<dbReference type="PANTHER" id="PTHR43289:SF6">
    <property type="entry name" value="SERINE_THREONINE-PROTEIN KINASE NEKL-3"/>
    <property type="match status" value="1"/>
</dbReference>
<dbReference type="RefSeq" id="WP_386676601.1">
    <property type="nucleotide sequence ID" value="NZ_JBHLTG010000014.1"/>
</dbReference>